<evidence type="ECO:0000313" key="2">
    <source>
        <dbReference type="Proteomes" id="UP000294901"/>
    </source>
</evidence>
<keyword evidence="2" id="KW-1185">Reference proteome</keyword>
<comment type="caution">
    <text evidence="1">The sequence shown here is derived from an EMBL/GenBank/DDBJ whole genome shotgun (WGS) entry which is preliminary data.</text>
</comment>
<reference evidence="1 2" key="1">
    <citation type="submission" date="2019-03" db="EMBL/GenBank/DDBJ databases">
        <title>Sequencing the genomes of 1000 actinobacteria strains.</title>
        <authorList>
            <person name="Klenk H.-P."/>
        </authorList>
    </citation>
    <scope>NUCLEOTIDE SEQUENCE [LARGE SCALE GENOMIC DNA]</scope>
    <source>
        <strain evidence="1 2">DSM 43805</strain>
    </source>
</reference>
<gene>
    <name evidence="1" type="ORF">C8E87_5534</name>
</gene>
<dbReference type="Proteomes" id="UP000294901">
    <property type="component" value="Unassembled WGS sequence"/>
</dbReference>
<dbReference type="AlphaFoldDB" id="A0A4R6K138"/>
<evidence type="ECO:0000313" key="1">
    <source>
        <dbReference type="EMBL" id="TDO41791.1"/>
    </source>
</evidence>
<organism evidence="1 2">
    <name type="scientific">Paractinoplanes brasiliensis</name>
    <dbReference type="NCBI Taxonomy" id="52695"/>
    <lineage>
        <taxon>Bacteria</taxon>
        <taxon>Bacillati</taxon>
        <taxon>Actinomycetota</taxon>
        <taxon>Actinomycetes</taxon>
        <taxon>Micromonosporales</taxon>
        <taxon>Micromonosporaceae</taxon>
        <taxon>Paractinoplanes</taxon>
    </lineage>
</organism>
<dbReference type="EMBL" id="SNWR01000001">
    <property type="protein sequence ID" value="TDO41791.1"/>
    <property type="molecule type" value="Genomic_DNA"/>
</dbReference>
<name>A0A4R6K138_9ACTN</name>
<accession>A0A4R6K138</accession>
<sequence length="68" mass="7417">MAEEITLRLDRATAEDLYVTLYEVGEHIAAGAPVTAPTKEEAERLGALLHELAHAIGRRCNAYCDHLG</sequence>
<dbReference type="RefSeq" id="WP_133875772.1">
    <property type="nucleotide sequence ID" value="NZ_BOMD01000064.1"/>
</dbReference>
<dbReference type="OrthoDB" id="3301566at2"/>
<proteinExistence type="predicted"/>
<protein>
    <submittedName>
        <fullName evidence="1">Uncharacterized protein</fullName>
    </submittedName>
</protein>